<feature type="domain" description="Beta-mannosidase-like galactose-binding" evidence="3">
    <location>
        <begin position="76"/>
        <end position="137"/>
    </location>
</feature>
<comment type="caution">
    <text evidence="4">The sequence shown here is derived from an EMBL/GenBank/DDBJ whole genome shotgun (WGS) entry which is preliminary data.</text>
</comment>
<accession>A0ABD6EVP0</accession>
<proteinExistence type="predicted"/>
<dbReference type="EMBL" id="JBGFUD010014600">
    <property type="protein sequence ID" value="MFH4983961.1"/>
    <property type="molecule type" value="Genomic_DNA"/>
</dbReference>
<sequence>MHTKKLTIISDFAVGANKQEWDLELLRIWLTFESMANDLLSSWRLSLLTSLILLFLGLCLCDLPSPKKLDLSTASWTFSSANGTYRGIAVVPGDIYGDLHRNNLIDEPLFGDNDRKLRWISESDWIYRCDFYLGKEWNKVG</sequence>
<name>A0ABD6EVP0_9BILA</name>
<dbReference type="GO" id="GO:0004553">
    <property type="term" value="F:hydrolase activity, hydrolyzing O-glycosyl compounds"/>
    <property type="evidence" value="ECO:0007669"/>
    <property type="project" value="UniProtKB-ARBA"/>
</dbReference>
<evidence type="ECO:0000313" key="4">
    <source>
        <dbReference type="EMBL" id="MFH4983961.1"/>
    </source>
</evidence>
<dbReference type="AlphaFoldDB" id="A0ABD6EVP0"/>
<dbReference type="Pfam" id="PF22666">
    <property type="entry name" value="Glyco_hydro_2_N2"/>
    <property type="match status" value="1"/>
</dbReference>
<keyword evidence="2" id="KW-0326">Glycosidase</keyword>
<dbReference type="Gene3D" id="2.60.120.260">
    <property type="entry name" value="Galactose-binding domain-like"/>
    <property type="match status" value="1"/>
</dbReference>
<keyword evidence="1" id="KW-0378">Hydrolase</keyword>
<dbReference type="PANTHER" id="PTHR43730">
    <property type="entry name" value="BETA-MANNOSIDASE"/>
    <property type="match status" value="1"/>
</dbReference>
<evidence type="ECO:0000256" key="2">
    <source>
        <dbReference type="ARBA" id="ARBA00023295"/>
    </source>
</evidence>
<dbReference type="InterPro" id="IPR050887">
    <property type="entry name" value="Beta-mannosidase_GH2"/>
</dbReference>
<dbReference type="InterPro" id="IPR054593">
    <property type="entry name" value="Beta-mannosidase-like_N2"/>
</dbReference>
<reference evidence="4 5" key="1">
    <citation type="submission" date="2024-08" db="EMBL/GenBank/DDBJ databases">
        <title>Gnathostoma spinigerum genome.</title>
        <authorList>
            <person name="Gonzalez-Bertolin B."/>
            <person name="Monzon S."/>
            <person name="Zaballos A."/>
            <person name="Jimenez P."/>
            <person name="Dekumyoy P."/>
            <person name="Varona S."/>
            <person name="Cuesta I."/>
            <person name="Sumanam S."/>
            <person name="Adisakwattana P."/>
            <person name="Gasser R.B."/>
            <person name="Hernandez-Gonzalez A."/>
            <person name="Young N.D."/>
            <person name="Perteguer M.J."/>
        </authorList>
    </citation>
    <scope>NUCLEOTIDE SEQUENCE [LARGE SCALE GENOMIC DNA]</scope>
    <source>
        <strain evidence="4">AL3</strain>
        <tissue evidence="4">Liver</tissue>
    </source>
</reference>
<dbReference type="InterPro" id="IPR008979">
    <property type="entry name" value="Galactose-bd-like_sf"/>
</dbReference>
<protein>
    <recommendedName>
        <fullName evidence="3">Beta-mannosidase-like galactose-binding domain-containing protein</fullName>
    </recommendedName>
</protein>
<organism evidence="4 5">
    <name type="scientific">Gnathostoma spinigerum</name>
    <dbReference type="NCBI Taxonomy" id="75299"/>
    <lineage>
        <taxon>Eukaryota</taxon>
        <taxon>Metazoa</taxon>
        <taxon>Ecdysozoa</taxon>
        <taxon>Nematoda</taxon>
        <taxon>Chromadorea</taxon>
        <taxon>Rhabditida</taxon>
        <taxon>Spirurina</taxon>
        <taxon>Gnathostomatomorpha</taxon>
        <taxon>Gnathostomatoidea</taxon>
        <taxon>Gnathostomatidae</taxon>
        <taxon>Gnathostoma</taxon>
    </lineage>
</organism>
<dbReference type="SUPFAM" id="SSF49785">
    <property type="entry name" value="Galactose-binding domain-like"/>
    <property type="match status" value="1"/>
</dbReference>
<gene>
    <name evidence="4" type="ORF">AB6A40_010670</name>
</gene>
<evidence type="ECO:0000313" key="5">
    <source>
        <dbReference type="Proteomes" id="UP001608902"/>
    </source>
</evidence>
<keyword evidence="5" id="KW-1185">Reference proteome</keyword>
<evidence type="ECO:0000259" key="3">
    <source>
        <dbReference type="Pfam" id="PF22666"/>
    </source>
</evidence>
<evidence type="ECO:0000256" key="1">
    <source>
        <dbReference type="ARBA" id="ARBA00022801"/>
    </source>
</evidence>
<dbReference type="Proteomes" id="UP001608902">
    <property type="component" value="Unassembled WGS sequence"/>
</dbReference>
<dbReference type="PANTHER" id="PTHR43730:SF1">
    <property type="entry name" value="BETA-MANNOSIDASE"/>
    <property type="match status" value="1"/>
</dbReference>